<feature type="compositionally biased region" description="Basic and acidic residues" evidence="1">
    <location>
        <begin position="46"/>
        <end position="61"/>
    </location>
</feature>
<proteinExistence type="predicted"/>
<feature type="compositionally biased region" description="Polar residues" evidence="1">
    <location>
        <begin position="11"/>
        <end position="27"/>
    </location>
</feature>
<dbReference type="Proteomes" id="UP001358417">
    <property type="component" value="Unassembled WGS sequence"/>
</dbReference>
<evidence type="ECO:0000313" key="2">
    <source>
        <dbReference type="EMBL" id="KAK5053116.1"/>
    </source>
</evidence>
<comment type="caution">
    <text evidence="2">The sequence shown here is derived from an EMBL/GenBank/DDBJ whole genome shotgun (WGS) entry which is preliminary data.</text>
</comment>
<name>A0AAV9NAA0_9EURO</name>
<feature type="region of interest" description="Disordered" evidence="1">
    <location>
        <begin position="1"/>
        <end position="164"/>
    </location>
</feature>
<evidence type="ECO:0000256" key="1">
    <source>
        <dbReference type="SAM" id="MobiDB-lite"/>
    </source>
</evidence>
<dbReference type="AlphaFoldDB" id="A0AAV9NAA0"/>
<keyword evidence="3" id="KW-1185">Reference proteome</keyword>
<gene>
    <name evidence="2" type="ORF">LTR84_002090</name>
</gene>
<sequence>MSALDPERPSQPGQQTGLNQAQNPASKTSQEETTSQETADNASSKPIDHRSPHDVPSEHSEGAQPSALGAGDTGPLKEKAIPDSDAQNYSKGDSNLEGEQMRMPGEGDVAQAVRQGGGGGHQDANSLTQDIDRQEKEHASALHDRGERTGKELEDEEQEDWTGKKADIAEALGAEDEERPGVVLAAEE</sequence>
<feature type="compositionally biased region" description="Basic and acidic residues" evidence="1">
    <location>
        <begin position="130"/>
        <end position="152"/>
    </location>
</feature>
<organism evidence="2 3">
    <name type="scientific">Exophiala bonariae</name>
    <dbReference type="NCBI Taxonomy" id="1690606"/>
    <lineage>
        <taxon>Eukaryota</taxon>
        <taxon>Fungi</taxon>
        <taxon>Dikarya</taxon>
        <taxon>Ascomycota</taxon>
        <taxon>Pezizomycotina</taxon>
        <taxon>Eurotiomycetes</taxon>
        <taxon>Chaetothyriomycetidae</taxon>
        <taxon>Chaetothyriales</taxon>
        <taxon>Herpotrichiellaceae</taxon>
        <taxon>Exophiala</taxon>
    </lineage>
</organism>
<reference evidence="2 3" key="1">
    <citation type="submission" date="2023-08" db="EMBL/GenBank/DDBJ databases">
        <title>Black Yeasts Isolated from many extreme environments.</title>
        <authorList>
            <person name="Coleine C."/>
            <person name="Stajich J.E."/>
            <person name="Selbmann L."/>
        </authorList>
    </citation>
    <scope>NUCLEOTIDE SEQUENCE [LARGE SCALE GENOMIC DNA]</scope>
    <source>
        <strain evidence="2 3">CCFEE 5792</strain>
    </source>
</reference>
<dbReference type="EMBL" id="JAVRRD010000012">
    <property type="protein sequence ID" value="KAK5053116.1"/>
    <property type="molecule type" value="Genomic_DNA"/>
</dbReference>
<evidence type="ECO:0000313" key="3">
    <source>
        <dbReference type="Proteomes" id="UP001358417"/>
    </source>
</evidence>
<protein>
    <submittedName>
        <fullName evidence="2">Uncharacterized protein</fullName>
    </submittedName>
</protein>
<dbReference type="RefSeq" id="XP_064706558.1">
    <property type="nucleotide sequence ID" value="XM_064845704.1"/>
</dbReference>
<accession>A0AAV9NAA0</accession>
<dbReference type="GeneID" id="89970302"/>